<organism evidence="3 4">
    <name type="scientific">Neolecta irregularis (strain DAH-3)</name>
    <dbReference type="NCBI Taxonomy" id="1198029"/>
    <lineage>
        <taxon>Eukaryota</taxon>
        <taxon>Fungi</taxon>
        <taxon>Dikarya</taxon>
        <taxon>Ascomycota</taxon>
        <taxon>Taphrinomycotina</taxon>
        <taxon>Neolectales</taxon>
        <taxon>Neolectaceae</taxon>
        <taxon>Neolecta</taxon>
    </lineage>
</organism>
<dbReference type="Proteomes" id="UP000186594">
    <property type="component" value="Unassembled WGS sequence"/>
</dbReference>
<dbReference type="PANTHER" id="PTHR31668">
    <property type="entry name" value="GLUCOSE TRANSPORT TRANSCRIPTION REGULATOR RGT1-RELATED-RELATED"/>
    <property type="match status" value="1"/>
</dbReference>
<feature type="domain" description="Xylanolytic transcriptional activator regulatory" evidence="2">
    <location>
        <begin position="126"/>
        <end position="347"/>
    </location>
</feature>
<dbReference type="InterPro" id="IPR050797">
    <property type="entry name" value="Carb_Metab_Trans_Reg"/>
</dbReference>
<dbReference type="GO" id="GO:0003677">
    <property type="term" value="F:DNA binding"/>
    <property type="evidence" value="ECO:0007669"/>
    <property type="project" value="InterPro"/>
</dbReference>
<evidence type="ECO:0000313" key="4">
    <source>
        <dbReference type="Proteomes" id="UP000186594"/>
    </source>
</evidence>
<protein>
    <submittedName>
        <fullName evidence="3">Putative transcriptional regulatory protein</fullName>
    </submittedName>
</protein>
<evidence type="ECO:0000313" key="3">
    <source>
        <dbReference type="EMBL" id="OLL26665.1"/>
    </source>
</evidence>
<dbReference type="InterPro" id="IPR007219">
    <property type="entry name" value="XnlR_reg_dom"/>
</dbReference>
<comment type="caution">
    <text evidence="3">The sequence shown here is derived from an EMBL/GenBank/DDBJ whole genome shotgun (WGS) entry which is preliminary data.</text>
</comment>
<dbReference type="Pfam" id="PF04082">
    <property type="entry name" value="Fungal_trans"/>
    <property type="match status" value="1"/>
</dbReference>
<sequence>MAVREAVITAMSATSHVYLAIAKSEALSGGRYYDMLTNRLERVTKTLESTRRKDSSFPQIADNNFVLYTTTSCSATSFGLCQAKNPGLLIDGHELEKNIFIGFIAPPVEDKTFPISEDVQKRLFKYYTDKMHGYFPVLDLYSFFKSLEPETKSPPSSHLILTVCAAAASQAPSLLSSEISYHSLKNLVYNQIIHLSTPCISSVQSLCIFLVHCKMERRSEMAVVAGRLTTAAQTLGLSVMPQFFPPNEAGYAKRLWWCVVISELWYSTSIDALSPLLSLDTESFLPGPSTHQDHTYTEGTTLSSIFFRHLCLLTKILINIQKSTTSMNQIDLSENIDRLERLLDIWYSNLPNRISLEANNLESKILIGAGHLVRLLLYHPFISFSNLHPAIERSLCGVILSIREIEKEEYQFDTARNIIVVECLRNIGMKILDDFMETSTARGLNYNRKWRSGHEYRYDTEELGLGRNGR</sequence>
<dbReference type="EMBL" id="LXFE01000155">
    <property type="protein sequence ID" value="OLL26665.1"/>
    <property type="molecule type" value="Genomic_DNA"/>
</dbReference>
<proteinExistence type="predicted"/>
<keyword evidence="1" id="KW-0539">Nucleus</keyword>
<gene>
    <name evidence="3" type="ORF">NEOLI_002598</name>
</gene>
<name>A0A1U7LVG2_NEOID</name>
<evidence type="ECO:0000259" key="2">
    <source>
        <dbReference type="Pfam" id="PF04082"/>
    </source>
</evidence>
<dbReference type="STRING" id="1198029.A0A1U7LVG2"/>
<dbReference type="GO" id="GO:0006351">
    <property type="term" value="P:DNA-templated transcription"/>
    <property type="evidence" value="ECO:0007669"/>
    <property type="project" value="InterPro"/>
</dbReference>
<dbReference type="GO" id="GO:0008270">
    <property type="term" value="F:zinc ion binding"/>
    <property type="evidence" value="ECO:0007669"/>
    <property type="project" value="InterPro"/>
</dbReference>
<evidence type="ECO:0000256" key="1">
    <source>
        <dbReference type="ARBA" id="ARBA00023242"/>
    </source>
</evidence>
<accession>A0A1U7LVG2</accession>
<dbReference type="AlphaFoldDB" id="A0A1U7LVG2"/>
<reference evidence="3 4" key="1">
    <citation type="submission" date="2016-04" db="EMBL/GenBank/DDBJ databases">
        <title>Evolutionary innovation and constraint leading to complex multicellularity in the Ascomycota.</title>
        <authorList>
            <person name="Cisse O."/>
            <person name="Nguyen A."/>
            <person name="Hewitt D.A."/>
            <person name="Jedd G."/>
            <person name="Stajich J.E."/>
        </authorList>
    </citation>
    <scope>NUCLEOTIDE SEQUENCE [LARGE SCALE GENOMIC DNA]</scope>
    <source>
        <strain evidence="3 4">DAH-3</strain>
    </source>
</reference>
<keyword evidence="4" id="KW-1185">Reference proteome</keyword>
<dbReference type="CDD" id="cd12148">
    <property type="entry name" value="fungal_TF_MHR"/>
    <property type="match status" value="1"/>
</dbReference>